<feature type="transmembrane region" description="Helical" evidence="2">
    <location>
        <begin position="92"/>
        <end position="111"/>
    </location>
</feature>
<keyword evidence="2" id="KW-0472">Membrane</keyword>
<feature type="compositionally biased region" description="Basic and acidic residues" evidence="1">
    <location>
        <begin position="359"/>
        <end position="372"/>
    </location>
</feature>
<feature type="compositionally biased region" description="Low complexity" evidence="1">
    <location>
        <begin position="308"/>
        <end position="317"/>
    </location>
</feature>
<name>A0ABT0K2P5_9ACTN</name>
<keyword evidence="4" id="KW-1185">Reference proteome</keyword>
<feature type="transmembrane region" description="Helical" evidence="2">
    <location>
        <begin position="50"/>
        <end position="72"/>
    </location>
</feature>
<evidence type="ECO:0000313" key="4">
    <source>
        <dbReference type="Proteomes" id="UP001201873"/>
    </source>
</evidence>
<accession>A0ABT0K2P5</accession>
<dbReference type="EMBL" id="JALKFT010000026">
    <property type="protein sequence ID" value="MCK9878055.1"/>
    <property type="molecule type" value="Genomic_DNA"/>
</dbReference>
<protein>
    <submittedName>
        <fullName evidence="3">Uncharacterized protein</fullName>
    </submittedName>
</protein>
<feature type="compositionally biased region" description="Gly residues" evidence="1">
    <location>
        <begin position="276"/>
        <end position="298"/>
    </location>
</feature>
<comment type="caution">
    <text evidence="3">The sequence shown here is derived from an EMBL/GenBank/DDBJ whole genome shotgun (WGS) entry which is preliminary data.</text>
</comment>
<organism evidence="3 4">
    <name type="scientific">Frankia umida</name>
    <dbReference type="NCBI Taxonomy" id="573489"/>
    <lineage>
        <taxon>Bacteria</taxon>
        <taxon>Bacillati</taxon>
        <taxon>Actinomycetota</taxon>
        <taxon>Actinomycetes</taxon>
        <taxon>Frankiales</taxon>
        <taxon>Frankiaceae</taxon>
        <taxon>Frankia</taxon>
    </lineage>
</organism>
<evidence type="ECO:0000256" key="1">
    <source>
        <dbReference type="SAM" id="MobiDB-lite"/>
    </source>
</evidence>
<gene>
    <name evidence="3" type="ORF">MXD59_20155</name>
</gene>
<reference evidence="3 4" key="1">
    <citation type="submission" date="2022-04" db="EMBL/GenBank/DDBJ databases">
        <title>Genome diversity in the genus Frankia.</title>
        <authorList>
            <person name="Carlos-Shanley C."/>
            <person name="Hahn D."/>
        </authorList>
    </citation>
    <scope>NUCLEOTIDE SEQUENCE [LARGE SCALE GENOMIC DNA]</scope>
    <source>
        <strain evidence="3 4">Ag45/Mut15</strain>
    </source>
</reference>
<sequence length="372" mass="39906">MAGAVGLTMPGWYGNDPSVAYLDHTLCHQRHELPSDEATGVAVVRLGLRALLVSLGVQLVFWIIAAVLAVTTPSETSYFSSTETDYSAAEKAAGAGLWLSGLVFWVLVLAMRRREPLGEWRVLLPAVGDRATSVYSLVAGSLTQRQFPVRAVAQRVRVGPQPWAVNNRLLLDDGRYEATVSVTPYGTDLYLGWRMWRTRRGAGLLGQFVVETTGLVFRRHDPVSRLLRAESARAMREAIHAACREGMRAALDRRDVHPAFGFPAGLPPVENLNSGGQPGGSGGLGGPSGEPGPSGGFGSPPTGPVPAAPSAWPPAAARRPEDRPFGQRPEPSPYAPVDGSPLFEARPSTPPPVAGADDDIYRIVPPREWRTD</sequence>
<evidence type="ECO:0000313" key="3">
    <source>
        <dbReference type="EMBL" id="MCK9878055.1"/>
    </source>
</evidence>
<feature type="region of interest" description="Disordered" evidence="1">
    <location>
        <begin position="267"/>
        <end position="372"/>
    </location>
</feature>
<dbReference type="Proteomes" id="UP001201873">
    <property type="component" value="Unassembled WGS sequence"/>
</dbReference>
<proteinExistence type="predicted"/>
<keyword evidence="2" id="KW-0812">Transmembrane</keyword>
<evidence type="ECO:0000256" key="2">
    <source>
        <dbReference type="SAM" id="Phobius"/>
    </source>
</evidence>
<keyword evidence="2" id="KW-1133">Transmembrane helix</keyword>